<feature type="transmembrane region" description="Helical" evidence="8">
    <location>
        <begin position="366"/>
        <end position="386"/>
    </location>
</feature>
<dbReference type="Proteomes" id="UP000177309">
    <property type="component" value="Unassembled WGS sequence"/>
</dbReference>
<evidence type="ECO:0000256" key="8">
    <source>
        <dbReference type="SAM" id="Phobius"/>
    </source>
</evidence>
<feature type="transmembrane region" description="Helical" evidence="8">
    <location>
        <begin position="159"/>
        <end position="182"/>
    </location>
</feature>
<keyword evidence="6 8" id="KW-0472">Membrane</keyword>
<accession>A0A1F4TRQ5</accession>
<feature type="domain" description="NADH:quinone oxidoreductase/Mrp antiporter transmembrane" evidence="9">
    <location>
        <begin position="124"/>
        <end position="413"/>
    </location>
</feature>
<evidence type="ECO:0000256" key="6">
    <source>
        <dbReference type="ARBA" id="ARBA00023136"/>
    </source>
</evidence>
<dbReference type="GO" id="GO:0005886">
    <property type="term" value="C:plasma membrane"/>
    <property type="evidence" value="ECO:0007669"/>
    <property type="project" value="UniProtKB-SubCell"/>
</dbReference>
<evidence type="ECO:0000256" key="2">
    <source>
        <dbReference type="ARBA" id="ARBA00022475"/>
    </source>
</evidence>
<evidence type="ECO:0000313" key="12">
    <source>
        <dbReference type="Proteomes" id="UP000177309"/>
    </source>
</evidence>
<gene>
    <name evidence="11" type="ORF">A2462_02480</name>
</gene>
<dbReference type="InterPro" id="IPR001750">
    <property type="entry name" value="ND/Mrp_TM"/>
</dbReference>
<evidence type="ECO:0000256" key="1">
    <source>
        <dbReference type="ARBA" id="ARBA00004651"/>
    </source>
</evidence>
<comment type="subcellular location">
    <subcellularLocation>
        <location evidence="1">Cell membrane</location>
        <topology evidence="1">Multi-pass membrane protein</topology>
    </subcellularLocation>
    <subcellularLocation>
        <location evidence="7">Membrane</location>
        <topology evidence="7">Multi-pass membrane protein</topology>
    </subcellularLocation>
</comment>
<feature type="transmembrane region" description="Helical" evidence="8">
    <location>
        <begin position="129"/>
        <end position="147"/>
    </location>
</feature>
<feature type="transmembrane region" description="Helical" evidence="8">
    <location>
        <begin position="302"/>
        <end position="327"/>
    </location>
</feature>
<feature type="transmembrane region" description="Helical" evidence="8">
    <location>
        <begin position="105"/>
        <end position="123"/>
    </location>
</feature>
<protein>
    <recommendedName>
        <fullName evidence="13">NADH:quinone oxidoreductase/Mrp antiporter membrane subunit domain-containing protein</fullName>
    </recommendedName>
</protein>
<evidence type="ECO:0000256" key="4">
    <source>
        <dbReference type="ARBA" id="ARBA00022989"/>
    </source>
</evidence>
<name>A0A1F4TRQ5_UNCSA</name>
<dbReference type="GO" id="GO:0042773">
    <property type="term" value="P:ATP synthesis coupled electron transport"/>
    <property type="evidence" value="ECO:0007669"/>
    <property type="project" value="InterPro"/>
</dbReference>
<evidence type="ECO:0008006" key="13">
    <source>
        <dbReference type="Google" id="ProtNLM"/>
    </source>
</evidence>
<feature type="transmembrane region" description="Helical" evidence="8">
    <location>
        <begin position="271"/>
        <end position="295"/>
    </location>
</feature>
<dbReference type="InterPro" id="IPR001516">
    <property type="entry name" value="Proton_antipo_N"/>
</dbReference>
<dbReference type="EMBL" id="MEUI01000004">
    <property type="protein sequence ID" value="OGC35317.1"/>
    <property type="molecule type" value="Genomic_DNA"/>
</dbReference>
<keyword evidence="2" id="KW-1003">Cell membrane</keyword>
<dbReference type="GO" id="GO:0008137">
    <property type="term" value="F:NADH dehydrogenase (ubiquinone) activity"/>
    <property type="evidence" value="ECO:0007669"/>
    <property type="project" value="InterPro"/>
</dbReference>
<comment type="caution">
    <text evidence="11">The sequence shown here is derived from an EMBL/GenBank/DDBJ whole genome shotgun (WGS) entry which is preliminary data.</text>
</comment>
<dbReference type="PRINTS" id="PR01437">
    <property type="entry name" value="NUOXDRDTASE4"/>
</dbReference>
<dbReference type="Pfam" id="PF00662">
    <property type="entry name" value="Proton_antipo_N"/>
    <property type="match status" value="1"/>
</dbReference>
<organism evidence="11 12">
    <name type="scientific">candidate division WOR-1 bacterium RIFOXYC2_FULL_41_25</name>
    <dbReference type="NCBI Taxonomy" id="1802586"/>
    <lineage>
        <taxon>Bacteria</taxon>
        <taxon>Bacillati</taxon>
        <taxon>Saganbacteria</taxon>
    </lineage>
</organism>
<feature type="domain" description="NADH-Ubiquinone oxidoreductase (complex I) chain 5 N-terminal" evidence="10">
    <location>
        <begin position="60"/>
        <end position="92"/>
    </location>
</feature>
<feature type="transmembrane region" description="Helical" evidence="8">
    <location>
        <begin position="448"/>
        <end position="468"/>
    </location>
</feature>
<evidence type="ECO:0000313" key="11">
    <source>
        <dbReference type="EMBL" id="OGC35317.1"/>
    </source>
</evidence>
<sequence length="483" mass="52754">MELLIVLAVPLVFSLLGVISNSHKAQAKIIFLAYLLNVIFSISLAYRFLVSQQPLSLLHIFYADSLSIFFVFTISVVSFAAAIYSKGYIEHELAAKLIAPKTTKYYYLLFNLFVFSMLLTVMVNNLGLMWVAIELTTLVSAFLVGFHNSRNSVEAAWKYLIICSVGIVLALLGTIIFSYAFFLSSGVKSLNWTELFIVAKNLNPDLVRIAFIFIIVGYGTKAGLAPMHTWLPDAHSQALSPVSALLSGVLLKTSIYAILRYSVITNLCLGSAFSSHLFVFFGVLSLAVSAGLVLVQKDIKRLLAYSSIEHIGIIMLGFGLGGIMGTYGALLHIFNHAVTKSLLFFGAGNLVNAYGSNKIRSIRGALKVLPFTGFMVLIGIFALSGFPPFAMFFSELMILAAAFSQGNYLLGGFILLVLSLVFSAVLYQFGKMLFGEKPDHQPAVKEPFSIYLAFLFLLALILVGWSGLVNSLVQSVLITLKGL</sequence>
<reference evidence="11 12" key="1">
    <citation type="journal article" date="2016" name="Nat. Commun.">
        <title>Thousands of microbial genomes shed light on interconnected biogeochemical processes in an aquifer system.</title>
        <authorList>
            <person name="Anantharaman K."/>
            <person name="Brown C.T."/>
            <person name="Hug L.A."/>
            <person name="Sharon I."/>
            <person name="Castelle C.J."/>
            <person name="Probst A.J."/>
            <person name="Thomas B.C."/>
            <person name="Singh A."/>
            <person name="Wilkins M.J."/>
            <person name="Karaoz U."/>
            <person name="Brodie E.L."/>
            <person name="Williams K.H."/>
            <person name="Hubbard S.S."/>
            <person name="Banfield J.F."/>
        </authorList>
    </citation>
    <scope>NUCLEOTIDE SEQUENCE [LARGE SCALE GENOMIC DNA]</scope>
</reference>
<feature type="transmembrane region" description="Helical" evidence="8">
    <location>
        <begin position="6"/>
        <end position="22"/>
    </location>
</feature>
<dbReference type="PANTHER" id="PTHR42682:SF5">
    <property type="entry name" value="HYDROGENASE-4 COMPONENT F"/>
    <property type="match status" value="1"/>
</dbReference>
<keyword evidence="4 8" id="KW-1133">Transmembrane helix</keyword>
<feature type="transmembrane region" description="Helical" evidence="8">
    <location>
        <begin position="61"/>
        <end position="84"/>
    </location>
</feature>
<feature type="transmembrane region" description="Helical" evidence="8">
    <location>
        <begin position="206"/>
        <end position="226"/>
    </location>
</feature>
<feature type="transmembrane region" description="Helical" evidence="8">
    <location>
        <begin position="29"/>
        <end position="49"/>
    </location>
</feature>
<feature type="transmembrane region" description="Helical" evidence="8">
    <location>
        <begin position="406"/>
        <end position="427"/>
    </location>
</feature>
<dbReference type="Pfam" id="PF00361">
    <property type="entry name" value="Proton_antipo_M"/>
    <property type="match status" value="1"/>
</dbReference>
<dbReference type="InterPro" id="IPR052175">
    <property type="entry name" value="ComplexI-like_HydComp"/>
</dbReference>
<evidence type="ECO:0000256" key="3">
    <source>
        <dbReference type="ARBA" id="ARBA00022692"/>
    </source>
</evidence>
<keyword evidence="5" id="KW-0560">Oxidoreductase</keyword>
<feature type="transmembrane region" description="Helical" evidence="8">
    <location>
        <begin position="238"/>
        <end position="259"/>
    </location>
</feature>
<evidence type="ECO:0000256" key="7">
    <source>
        <dbReference type="RuleBase" id="RU000320"/>
    </source>
</evidence>
<dbReference type="InterPro" id="IPR003918">
    <property type="entry name" value="NADH_UbQ_OxRdtase"/>
</dbReference>
<keyword evidence="3 7" id="KW-0812">Transmembrane</keyword>
<dbReference type="PANTHER" id="PTHR42682">
    <property type="entry name" value="HYDROGENASE-4 COMPONENT F"/>
    <property type="match status" value="1"/>
</dbReference>
<dbReference type="GO" id="GO:0016491">
    <property type="term" value="F:oxidoreductase activity"/>
    <property type="evidence" value="ECO:0007669"/>
    <property type="project" value="UniProtKB-KW"/>
</dbReference>
<evidence type="ECO:0000259" key="9">
    <source>
        <dbReference type="Pfam" id="PF00361"/>
    </source>
</evidence>
<dbReference type="AlphaFoldDB" id="A0A1F4TRQ5"/>
<feature type="transmembrane region" description="Helical" evidence="8">
    <location>
        <begin position="333"/>
        <end position="354"/>
    </location>
</feature>
<evidence type="ECO:0000256" key="5">
    <source>
        <dbReference type="ARBA" id="ARBA00023002"/>
    </source>
</evidence>
<evidence type="ECO:0000259" key="10">
    <source>
        <dbReference type="Pfam" id="PF00662"/>
    </source>
</evidence>
<proteinExistence type="predicted"/>